<evidence type="ECO:0000313" key="7">
    <source>
        <dbReference type="EMBL" id="RDU74601.1"/>
    </source>
</evidence>
<dbReference type="AlphaFoldDB" id="A0A3D8JCF4"/>
<organism evidence="7 8">
    <name type="scientific">Helicobacter anseris</name>
    <dbReference type="NCBI Taxonomy" id="375926"/>
    <lineage>
        <taxon>Bacteria</taxon>
        <taxon>Pseudomonadati</taxon>
        <taxon>Campylobacterota</taxon>
        <taxon>Epsilonproteobacteria</taxon>
        <taxon>Campylobacterales</taxon>
        <taxon>Helicobacteraceae</taxon>
        <taxon>Helicobacter</taxon>
    </lineage>
</organism>
<dbReference type="InterPro" id="IPR036145">
    <property type="entry name" value="MinC_C_sf"/>
</dbReference>
<evidence type="ECO:0000256" key="1">
    <source>
        <dbReference type="ARBA" id="ARBA00006291"/>
    </source>
</evidence>
<accession>A0A3D8JCF4</accession>
<dbReference type="Proteomes" id="UP000256695">
    <property type="component" value="Unassembled WGS sequence"/>
</dbReference>
<reference evidence="7 8" key="1">
    <citation type="submission" date="2018-04" db="EMBL/GenBank/DDBJ databases">
        <title>Novel Campyloabacter and Helicobacter Species and Strains.</title>
        <authorList>
            <person name="Mannion A.J."/>
            <person name="Shen Z."/>
            <person name="Fox J.G."/>
        </authorList>
    </citation>
    <scope>NUCLEOTIDE SEQUENCE [LARGE SCALE GENOMIC DNA]</scope>
    <source>
        <strain evidence="7 8">MIT 04-9362</strain>
    </source>
</reference>
<feature type="domain" description="Septum formation inhibitor MinC C-terminal" evidence="6">
    <location>
        <begin position="82"/>
        <end position="173"/>
    </location>
</feature>
<dbReference type="GO" id="GO:0000902">
    <property type="term" value="P:cell morphogenesis"/>
    <property type="evidence" value="ECO:0007669"/>
    <property type="project" value="InterPro"/>
</dbReference>
<dbReference type="PANTHER" id="PTHR34108:SF1">
    <property type="entry name" value="SEPTUM SITE-DETERMINING PROTEIN MINC"/>
    <property type="match status" value="1"/>
</dbReference>
<dbReference type="InterPro" id="IPR016098">
    <property type="entry name" value="CAP/MinC_C"/>
</dbReference>
<keyword evidence="3" id="KW-0717">Septation</keyword>
<dbReference type="Pfam" id="PF03775">
    <property type="entry name" value="MinC_C"/>
    <property type="match status" value="1"/>
</dbReference>
<evidence type="ECO:0000256" key="4">
    <source>
        <dbReference type="ARBA" id="ARBA00023306"/>
    </source>
</evidence>
<gene>
    <name evidence="7" type="ORF">CQA57_00695</name>
</gene>
<name>A0A3D8JCF4_9HELI</name>
<dbReference type="InterPro" id="IPR005526">
    <property type="entry name" value="Septum_form_inhib_MinC_C"/>
</dbReference>
<dbReference type="EMBL" id="NXLX01000001">
    <property type="protein sequence ID" value="RDU74601.1"/>
    <property type="molecule type" value="Genomic_DNA"/>
</dbReference>
<evidence type="ECO:0000256" key="3">
    <source>
        <dbReference type="ARBA" id="ARBA00023210"/>
    </source>
</evidence>
<keyword evidence="2" id="KW-0132">Cell division</keyword>
<protein>
    <recommendedName>
        <fullName evidence="6">Septum formation inhibitor MinC C-terminal domain-containing protein</fullName>
    </recommendedName>
</protein>
<keyword evidence="8" id="KW-1185">Reference proteome</keyword>
<dbReference type="InterPro" id="IPR013033">
    <property type="entry name" value="MinC"/>
</dbReference>
<proteinExistence type="inferred from homology"/>
<evidence type="ECO:0000256" key="2">
    <source>
        <dbReference type="ARBA" id="ARBA00022618"/>
    </source>
</evidence>
<dbReference type="GO" id="GO:1901891">
    <property type="term" value="P:regulation of cell septum assembly"/>
    <property type="evidence" value="ECO:0007669"/>
    <property type="project" value="InterPro"/>
</dbReference>
<dbReference type="RefSeq" id="WP_115578310.1">
    <property type="nucleotide sequence ID" value="NZ_NXLX01000001.1"/>
</dbReference>
<evidence type="ECO:0000256" key="5">
    <source>
        <dbReference type="ARBA" id="ARBA00025606"/>
    </source>
</evidence>
<dbReference type="Gene3D" id="2.160.20.70">
    <property type="match status" value="1"/>
</dbReference>
<dbReference type="GO" id="GO:0000917">
    <property type="term" value="P:division septum assembly"/>
    <property type="evidence" value="ECO:0007669"/>
    <property type="project" value="UniProtKB-KW"/>
</dbReference>
<dbReference type="OrthoDB" id="5323841at2"/>
<comment type="function">
    <text evidence="5">Cell division inhibitor that blocks the formation of polar Z ring septums. Rapidly oscillates between the poles of the cell to destabilize FtsZ filaments that have formed before they mature into polar Z rings. Prevents FtsZ polymerization.</text>
</comment>
<dbReference type="SUPFAM" id="SSF63848">
    <property type="entry name" value="Cell-division inhibitor MinC, C-terminal domain"/>
    <property type="match status" value="1"/>
</dbReference>
<evidence type="ECO:0000259" key="6">
    <source>
        <dbReference type="Pfam" id="PF03775"/>
    </source>
</evidence>
<keyword evidence="4" id="KW-0131">Cell cycle</keyword>
<comment type="caution">
    <text evidence="7">The sequence shown here is derived from an EMBL/GenBank/DDBJ whole genome shotgun (WGS) entry which is preliminary data.</text>
</comment>
<comment type="similarity">
    <text evidence="1">Belongs to the MinC family.</text>
</comment>
<evidence type="ECO:0000313" key="8">
    <source>
        <dbReference type="Proteomes" id="UP000256695"/>
    </source>
</evidence>
<sequence>MIQTKQRSIRVFEIDNTDLEECLDFLQKHSLLLKDYLIFFAHTPQKELEELALQLGLTYFVPNHSFAPIKVEKSREVEKLKIISKPVRSGEDIEHQGDLIICDNVHNGARISATGCISIFGNCEGRIECDGAYLILKNIHANHIIFNGQIFSKEMLDKINSNPQNLKLVIRNGDFITIKELK</sequence>
<dbReference type="PANTHER" id="PTHR34108">
    <property type="entry name" value="SEPTUM SITE-DETERMINING PROTEIN MINC"/>
    <property type="match status" value="1"/>
</dbReference>